<keyword evidence="3" id="KW-1133">Transmembrane helix</keyword>
<dbReference type="Proteomes" id="UP000789405">
    <property type="component" value="Unassembled WGS sequence"/>
</dbReference>
<keyword evidence="3" id="KW-0472">Membrane</keyword>
<keyword evidence="3" id="KW-0812">Transmembrane</keyword>
<feature type="binding site" evidence="2">
    <location>
        <begin position="422"/>
        <end position="423"/>
    </location>
    <ligand>
        <name>L-glutamate</name>
        <dbReference type="ChEBI" id="CHEBI:29985"/>
    </ligand>
</feature>
<dbReference type="InterPro" id="IPR029055">
    <property type="entry name" value="Ntn_hydrolases_N"/>
</dbReference>
<dbReference type="GO" id="GO:0036374">
    <property type="term" value="F:glutathione hydrolase activity"/>
    <property type="evidence" value="ECO:0007669"/>
    <property type="project" value="InterPro"/>
</dbReference>
<dbReference type="FunFam" id="1.10.246.130:FF:000001">
    <property type="entry name" value="Gamma-glutamyltransferase 5 isoform 1"/>
    <property type="match status" value="1"/>
</dbReference>
<dbReference type="PANTHER" id="PTHR11686:SF9">
    <property type="entry name" value="RE13973P"/>
    <property type="match status" value="1"/>
</dbReference>
<name>A0A9N9H3V6_9GLOM</name>
<gene>
    <name evidence="4" type="ORF">DERYTH_LOCUS9962</name>
</gene>
<reference evidence="4" key="1">
    <citation type="submission" date="2021-06" db="EMBL/GenBank/DDBJ databases">
        <authorList>
            <person name="Kallberg Y."/>
            <person name="Tangrot J."/>
            <person name="Rosling A."/>
        </authorList>
    </citation>
    <scope>NUCLEOTIDE SEQUENCE</scope>
    <source>
        <strain evidence="4">MA453B</strain>
    </source>
</reference>
<dbReference type="SUPFAM" id="SSF56235">
    <property type="entry name" value="N-terminal nucleophile aminohydrolases (Ntn hydrolases)"/>
    <property type="match status" value="1"/>
</dbReference>
<comment type="caution">
    <text evidence="4">The sequence shown here is derived from an EMBL/GenBank/DDBJ whole genome shotgun (WGS) entry which is preliminary data.</text>
</comment>
<feature type="binding site" evidence="2">
    <location>
        <position position="125"/>
    </location>
    <ligand>
        <name>L-glutamate</name>
        <dbReference type="ChEBI" id="CHEBI:29985"/>
    </ligand>
</feature>
<evidence type="ECO:0000256" key="3">
    <source>
        <dbReference type="SAM" id="Phobius"/>
    </source>
</evidence>
<proteinExistence type="predicted"/>
<evidence type="ECO:0000313" key="5">
    <source>
        <dbReference type="Proteomes" id="UP000789405"/>
    </source>
</evidence>
<dbReference type="Pfam" id="PF01019">
    <property type="entry name" value="G_glu_transpept"/>
    <property type="match status" value="1"/>
</dbReference>
<dbReference type="PRINTS" id="PR01210">
    <property type="entry name" value="GGTRANSPTASE"/>
</dbReference>
<dbReference type="InterPro" id="IPR043137">
    <property type="entry name" value="GGT_ssub_C"/>
</dbReference>
<dbReference type="AlphaFoldDB" id="A0A9N9H3V6"/>
<dbReference type="GO" id="GO:0006751">
    <property type="term" value="P:glutathione catabolic process"/>
    <property type="evidence" value="ECO:0007669"/>
    <property type="project" value="InterPro"/>
</dbReference>
<evidence type="ECO:0000256" key="1">
    <source>
        <dbReference type="PIRSR" id="PIRSR600101-1"/>
    </source>
</evidence>
<dbReference type="PANTHER" id="PTHR11686">
    <property type="entry name" value="GAMMA GLUTAMYL TRANSPEPTIDASE"/>
    <property type="match status" value="1"/>
</dbReference>
<keyword evidence="5" id="KW-1185">Reference proteome</keyword>
<dbReference type="GO" id="GO:0005886">
    <property type="term" value="C:plasma membrane"/>
    <property type="evidence" value="ECO:0007669"/>
    <property type="project" value="TreeGrafter"/>
</dbReference>
<organism evidence="4 5">
    <name type="scientific">Dentiscutata erythropus</name>
    <dbReference type="NCBI Taxonomy" id="1348616"/>
    <lineage>
        <taxon>Eukaryota</taxon>
        <taxon>Fungi</taxon>
        <taxon>Fungi incertae sedis</taxon>
        <taxon>Mucoromycota</taxon>
        <taxon>Glomeromycotina</taxon>
        <taxon>Glomeromycetes</taxon>
        <taxon>Diversisporales</taxon>
        <taxon>Gigasporaceae</taxon>
        <taxon>Dentiscutata</taxon>
    </lineage>
</organism>
<feature type="transmembrane region" description="Helical" evidence="3">
    <location>
        <begin position="24"/>
        <end position="43"/>
    </location>
</feature>
<sequence>MPFKYQPINDYDNNSVNRRFLKKIIVAIIIIIVICILTILALWKKPKDPENSYLIIAKHGAVATELDECSDIGIDVLKEGGSAVDAAIAAQLCVGTINAFSAGIGGGGFMMIRLPNGTAEFIDSRETAPQGAYKNMFVKNPLSSSIGGLSVGVPGEIYGMKLAHERYGKLPWKRLFEPSIKLSRDGFPVGRELGIRLKMYKDILEQDPALSAIYAPSGKLLKEGEIVYRRNFSRTLELISKNYTEFYEGSIARSLIEEINRQGGNMTYDDFKNYKSIIREPVIGYFHGRKIITTSEPTSGPSLIFMLNLLENYGMSRLDGTNIQRIVEVMKFGFARRTEMGDPEYFRDQAAHEARIQEIISKEYAALVRPNISDTQTFDPNYYNPLFDQTNDHGTTHVSVLDVNDMAVSLSSTVSPGKRPLSSTVPTIVENENGKVELVTGGSGGSKILTAVLQVLLNVYDFDMSLLDAINFPRVHHQLLPNLIKVEQGLNYELVDKLLTIGHDVLLHNIEDRVHSCQVQAVRKFEDGTIHAVSDFRKNGIAAGY</sequence>
<dbReference type="Gene3D" id="3.60.20.40">
    <property type="match status" value="1"/>
</dbReference>
<dbReference type="Gene3D" id="1.10.246.130">
    <property type="match status" value="1"/>
</dbReference>
<evidence type="ECO:0000313" key="4">
    <source>
        <dbReference type="EMBL" id="CAG8646794.1"/>
    </source>
</evidence>
<feature type="binding site" evidence="2">
    <location>
        <position position="445"/>
    </location>
    <ligand>
        <name>L-glutamate</name>
        <dbReference type="ChEBI" id="CHEBI:29985"/>
    </ligand>
</feature>
<protein>
    <submittedName>
        <fullName evidence="4">5589_t:CDS:1</fullName>
    </submittedName>
</protein>
<dbReference type="GO" id="GO:0000324">
    <property type="term" value="C:fungal-type vacuole"/>
    <property type="evidence" value="ECO:0007669"/>
    <property type="project" value="TreeGrafter"/>
</dbReference>
<evidence type="ECO:0000256" key="2">
    <source>
        <dbReference type="PIRSR" id="PIRSR600101-2"/>
    </source>
</evidence>
<dbReference type="OrthoDB" id="1081007at2759"/>
<accession>A0A9N9H3V6</accession>
<dbReference type="EMBL" id="CAJVPY010005608">
    <property type="protein sequence ID" value="CAG8646794.1"/>
    <property type="molecule type" value="Genomic_DNA"/>
</dbReference>
<dbReference type="InterPro" id="IPR000101">
    <property type="entry name" value="GGT_peptidase"/>
</dbReference>
<feature type="active site" description="Nucleophile" evidence="1">
    <location>
        <position position="395"/>
    </location>
</feature>
<dbReference type="InterPro" id="IPR043138">
    <property type="entry name" value="GGT_lsub"/>
</dbReference>